<feature type="domain" description="Major facilitator superfamily (MFS) profile" evidence="7">
    <location>
        <begin position="61"/>
        <end position="484"/>
    </location>
</feature>
<feature type="transmembrane region" description="Helical" evidence="6">
    <location>
        <begin position="426"/>
        <end position="447"/>
    </location>
</feature>
<dbReference type="Gene3D" id="1.20.1250.20">
    <property type="entry name" value="MFS general substrate transporter like domains"/>
    <property type="match status" value="2"/>
</dbReference>
<organism evidence="8 9">
    <name type="scientific">Apiospora marii</name>
    <dbReference type="NCBI Taxonomy" id="335849"/>
    <lineage>
        <taxon>Eukaryota</taxon>
        <taxon>Fungi</taxon>
        <taxon>Dikarya</taxon>
        <taxon>Ascomycota</taxon>
        <taxon>Pezizomycotina</taxon>
        <taxon>Sordariomycetes</taxon>
        <taxon>Xylariomycetidae</taxon>
        <taxon>Amphisphaeriales</taxon>
        <taxon>Apiosporaceae</taxon>
        <taxon>Apiospora</taxon>
    </lineage>
</organism>
<comment type="caution">
    <text evidence="8">The sequence shown here is derived from an EMBL/GenBank/DDBJ whole genome shotgun (WGS) entry which is preliminary data.</text>
</comment>
<gene>
    <name evidence="8" type="ORF">PG991_016121</name>
</gene>
<feature type="transmembrane region" description="Helical" evidence="6">
    <location>
        <begin position="190"/>
        <end position="210"/>
    </location>
</feature>
<evidence type="ECO:0000256" key="2">
    <source>
        <dbReference type="ARBA" id="ARBA00022448"/>
    </source>
</evidence>
<feature type="transmembrane region" description="Helical" evidence="6">
    <location>
        <begin position="222"/>
        <end position="243"/>
    </location>
</feature>
<feature type="transmembrane region" description="Helical" evidence="6">
    <location>
        <begin position="361"/>
        <end position="381"/>
    </location>
</feature>
<accession>A0ABR1R0L9</accession>
<name>A0ABR1R0L9_9PEZI</name>
<dbReference type="Pfam" id="PF07690">
    <property type="entry name" value="MFS_1"/>
    <property type="match status" value="1"/>
</dbReference>
<evidence type="ECO:0000256" key="5">
    <source>
        <dbReference type="ARBA" id="ARBA00023136"/>
    </source>
</evidence>
<evidence type="ECO:0000256" key="4">
    <source>
        <dbReference type="ARBA" id="ARBA00022989"/>
    </source>
</evidence>
<keyword evidence="9" id="KW-1185">Reference proteome</keyword>
<feature type="transmembrane region" description="Helical" evidence="6">
    <location>
        <begin position="459"/>
        <end position="480"/>
    </location>
</feature>
<keyword evidence="3 6" id="KW-0812">Transmembrane</keyword>
<evidence type="ECO:0000313" key="9">
    <source>
        <dbReference type="Proteomes" id="UP001396898"/>
    </source>
</evidence>
<keyword evidence="5 6" id="KW-0472">Membrane</keyword>
<dbReference type="InterPro" id="IPR011701">
    <property type="entry name" value="MFS"/>
</dbReference>
<evidence type="ECO:0000313" key="8">
    <source>
        <dbReference type="EMBL" id="KAK7994533.1"/>
    </source>
</evidence>
<comment type="subcellular location">
    <subcellularLocation>
        <location evidence="1">Membrane</location>
        <topology evidence="1">Multi-pass membrane protein</topology>
    </subcellularLocation>
</comment>
<dbReference type="PANTHER" id="PTHR43791">
    <property type="entry name" value="PERMEASE-RELATED"/>
    <property type="match status" value="1"/>
</dbReference>
<feature type="transmembrane region" description="Helical" evidence="6">
    <location>
        <begin position="158"/>
        <end position="178"/>
    </location>
</feature>
<keyword evidence="2" id="KW-0813">Transport</keyword>
<evidence type="ECO:0000256" key="1">
    <source>
        <dbReference type="ARBA" id="ARBA00004141"/>
    </source>
</evidence>
<dbReference type="PANTHER" id="PTHR43791:SF54">
    <property type="entry name" value="MAJOR FACILITATOR SUPERFAMILY (MFS) PROFILE DOMAIN-CONTAINING PROTEIN-RELATED"/>
    <property type="match status" value="1"/>
</dbReference>
<dbReference type="Proteomes" id="UP001396898">
    <property type="component" value="Unassembled WGS sequence"/>
</dbReference>
<protein>
    <recommendedName>
        <fullName evidence="7">Major facilitator superfamily (MFS) profile domain-containing protein</fullName>
    </recommendedName>
</protein>
<reference evidence="8 9" key="1">
    <citation type="submission" date="2023-01" db="EMBL/GenBank/DDBJ databases">
        <title>Analysis of 21 Apiospora genomes using comparative genomics revels a genus with tremendous synthesis potential of carbohydrate active enzymes and secondary metabolites.</title>
        <authorList>
            <person name="Sorensen T."/>
        </authorList>
    </citation>
    <scope>NUCLEOTIDE SEQUENCE [LARGE SCALE GENOMIC DNA]</scope>
    <source>
        <strain evidence="8 9">CBS 20057</strain>
    </source>
</reference>
<evidence type="ECO:0000259" key="7">
    <source>
        <dbReference type="PROSITE" id="PS50850"/>
    </source>
</evidence>
<sequence>MATTTHNHTDTYPDEKEDVKTVEHAAGNNPYSSLAAEDAEFMRSYEGKQGKKVVRKIDLRLIPIMALLYLCSHIDRGNIGNAKIEGMDKDLGLTGNQYNIASTIFFIPYIIFEIPSNIVLKRLRPSIWLSILVISWGIVMTLMGVVQNFQGMAACRVFLGLCEAGFFPGAVFIVSSWYPRHELQQRLALFYTASAFSGALSGLLAFAIASLDGARGIRGWRWIFLIEGAVTVAIGLCMPLLLVDTPERASWLTSNEKRFVDLRLRLSGVRTASHAAEQEVDKFSWRLLGSTMADWKIGCGIVLAWANSVPNAAFKFTMPQIIAQLGFTASRAQLLTIPPYFCGGVSAWLVGRYSDRLAWRFPFIVGPLSVLMAALAVLFAFSPDVKNNVAVMYFGVVLAQIGIYPLLPGISAWVGNNLAPSSKRSIGLAWLLAAGNLGSLVGTNIFLDREGPRYPTGYGTALGIICLAMCVAGVLEFSLWKLNKAKAAQSEADIRAKYTQHQLDAMGEKSPLYQYTL</sequence>
<evidence type="ECO:0000256" key="6">
    <source>
        <dbReference type="SAM" id="Phobius"/>
    </source>
</evidence>
<keyword evidence="4 6" id="KW-1133">Transmembrane helix</keyword>
<dbReference type="InterPro" id="IPR020846">
    <property type="entry name" value="MFS_dom"/>
</dbReference>
<dbReference type="SUPFAM" id="SSF103473">
    <property type="entry name" value="MFS general substrate transporter"/>
    <property type="match status" value="1"/>
</dbReference>
<feature type="transmembrane region" description="Helical" evidence="6">
    <location>
        <begin position="126"/>
        <end position="146"/>
    </location>
</feature>
<feature type="transmembrane region" description="Helical" evidence="6">
    <location>
        <begin position="393"/>
        <end position="414"/>
    </location>
</feature>
<dbReference type="EMBL" id="JAQQWI010000024">
    <property type="protein sequence ID" value="KAK7994533.1"/>
    <property type="molecule type" value="Genomic_DNA"/>
</dbReference>
<dbReference type="InterPro" id="IPR036259">
    <property type="entry name" value="MFS_trans_sf"/>
</dbReference>
<dbReference type="PROSITE" id="PS50850">
    <property type="entry name" value="MFS"/>
    <property type="match status" value="1"/>
</dbReference>
<proteinExistence type="predicted"/>
<feature type="transmembrane region" description="Helical" evidence="6">
    <location>
        <begin position="95"/>
        <end position="114"/>
    </location>
</feature>
<evidence type="ECO:0000256" key="3">
    <source>
        <dbReference type="ARBA" id="ARBA00022692"/>
    </source>
</evidence>